<evidence type="ECO:0000256" key="1">
    <source>
        <dbReference type="SAM" id="MobiDB-lite"/>
    </source>
</evidence>
<dbReference type="PANTHER" id="PTHR22550">
    <property type="entry name" value="SPORE GERMINATION PROTEIN"/>
    <property type="match status" value="1"/>
</dbReference>
<feature type="domain" description="VWFA" evidence="3">
    <location>
        <begin position="101"/>
        <end position="197"/>
    </location>
</feature>
<keyword evidence="2" id="KW-0812">Transmembrane</keyword>
<keyword evidence="4" id="KW-0614">Plasmid</keyword>
<evidence type="ECO:0000256" key="2">
    <source>
        <dbReference type="SAM" id="Phobius"/>
    </source>
</evidence>
<accession>A0ABM7VLS2</accession>
<dbReference type="SUPFAM" id="SSF53300">
    <property type="entry name" value="vWA-like"/>
    <property type="match status" value="1"/>
</dbReference>
<name>A0ABM7VLS2_9BACT</name>
<dbReference type="Proteomes" id="UP001354989">
    <property type="component" value="Plasmid pPP4"/>
</dbReference>
<sequence>MNNLQLLSHQLHFIRPEALWLLIPVLLFPMLYLIKSEKNDHWLKYIAPHLRMYVTDAGNLRGLFGARILLILGWVVAVLSLSGPSFQQVDKPGAKIETTCLILLQVNNSMLNNDLEPNRLERAKYKIKDLLHADPGVRIGLIAYAGSAHLLMPPTIDYQTLSIHLESLHPSIMPSEGNNLTEAMQLATQLSHKNQAPVHYLLMTDHLEDELVLHLQGFMKNRKDQLTIMPIRRADGHLQQQAKKLQDAKNIQVQIPTLDHSDVEQLAKALKVQKTYQLDDQQLEATWVEHGYYLMWAITFFTLLWFRKGFTPLMVVCFSLTACDAEPHMQDLLFSRDYQGQQAFDQGQYHTAAALFDKPLHKGVAYFRAGAYKEAITAFAADSSASGYYNMGVSYLRNHNFNAAYNAFCQSHLMDSTYAGNRGALQKIQQWFIAQNLELSQLSDTTEVPLFEKMKQNNNAEEDLSGGGQEATDAQMQEERLAEEAESEVHAAEENDEFLEDSTQEEHIDARMIMIRDVQEDPRQFLKRKFEYQLKRAHATSH</sequence>
<feature type="compositionally biased region" description="Acidic residues" evidence="1">
    <location>
        <begin position="494"/>
        <end position="503"/>
    </location>
</feature>
<dbReference type="InterPro" id="IPR011990">
    <property type="entry name" value="TPR-like_helical_dom_sf"/>
</dbReference>
<dbReference type="InterPro" id="IPR002035">
    <property type="entry name" value="VWF_A"/>
</dbReference>
<dbReference type="Gene3D" id="3.40.50.410">
    <property type="entry name" value="von Willebrand factor, type A domain"/>
    <property type="match status" value="1"/>
</dbReference>
<evidence type="ECO:0000313" key="4">
    <source>
        <dbReference type="EMBL" id="BDD01910.1"/>
    </source>
</evidence>
<dbReference type="Gene3D" id="1.25.40.10">
    <property type="entry name" value="Tetratricopeptide repeat domain"/>
    <property type="match status" value="1"/>
</dbReference>
<organism evidence="4 5">
    <name type="scientific">Persicobacter psychrovividus</name>
    <dbReference type="NCBI Taxonomy" id="387638"/>
    <lineage>
        <taxon>Bacteria</taxon>
        <taxon>Pseudomonadati</taxon>
        <taxon>Bacteroidota</taxon>
        <taxon>Cytophagia</taxon>
        <taxon>Cytophagales</taxon>
        <taxon>Persicobacteraceae</taxon>
        <taxon>Persicobacter</taxon>
    </lineage>
</organism>
<dbReference type="SUPFAM" id="SSF48452">
    <property type="entry name" value="TPR-like"/>
    <property type="match status" value="1"/>
</dbReference>
<dbReference type="EMBL" id="AP025296">
    <property type="protein sequence ID" value="BDD01910.1"/>
    <property type="molecule type" value="Genomic_DNA"/>
</dbReference>
<dbReference type="PANTHER" id="PTHR22550:SF14">
    <property type="entry name" value="VWFA DOMAIN-CONTAINING PROTEIN"/>
    <property type="match status" value="1"/>
</dbReference>
<keyword evidence="2" id="KW-0472">Membrane</keyword>
<feature type="compositionally biased region" description="Basic and acidic residues" evidence="1">
    <location>
        <begin position="477"/>
        <end position="493"/>
    </location>
</feature>
<keyword evidence="2" id="KW-1133">Transmembrane helix</keyword>
<gene>
    <name evidence="4" type="ORF">PEPS_41900</name>
</gene>
<feature type="transmembrane region" description="Helical" evidence="2">
    <location>
        <begin position="60"/>
        <end position="81"/>
    </location>
</feature>
<feature type="transmembrane region" description="Helical" evidence="2">
    <location>
        <begin position="18"/>
        <end position="34"/>
    </location>
</feature>
<dbReference type="InterPro" id="IPR050768">
    <property type="entry name" value="UPF0353/GerABKA_families"/>
</dbReference>
<dbReference type="Pfam" id="PF13519">
    <property type="entry name" value="VWA_2"/>
    <property type="match status" value="1"/>
</dbReference>
<reference evidence="4 5" key="1">
    <citation type="submission" date="2021-12" db="EMBL/GenBank/DDBJ databases">
        <title>Genome sequencing of bacteria with rrn-lacking chromosome and rrn-plasmid.</title>
        <authorList>
            <person name="Anda M."/>
            <person name="Iwasaki W."/>
        </authorList>
    </citation>
    <scope>NUCLEOTIDE SEQUENCE [LARGE SCALE GENOMIC DNA]</scope>
    <source>
        <strain evidence="4 5">NBRC 101262</strain>
        <plasmid evidence="4 5">pPP4</plasmid>
    </source>
</reference>
<dbReference type="InterPro" id="IPR036465">
    <property type="entry name" value="vWFA_dom_sf"/>
</dbReference>
<proteinExistence type="predicted"/>
<geneLocation type="plasmid" evidence="4 5">
    <name>pPP4</name>
</geneLocation>
<evidence type="ECO:0000259" key="3">
    <source>
        <dbReference type="Pfam" id="PF13519"/>
    </source>
</evidence>
<dbReference type="RefSeq" id="WP_338399107.1">
    <property type="nucleotide sequence ID" value="NZ_AP025296.1"/>
</dbReference>
<keyword evidence="5" id="KW-1185">Reference proteome</keyword>
<protein>
    <submittedName>
        <fullName evidence="4">Transporter</fullName>
    </submittedName>
</protein>
<feature type="transmembrane region" description="Helical" evidence="2">
    <location>
        <begin position="290"/>
        <end position="306"/>
    </location>
</feature>
<feature type="region of interest" description="Disordered" evidence="1">
    <location>
        <begin position="459"/>
        <end position="503"/>
    </location>
</feature>
<evidence type="ECO:0000313" key="5">
    <source>
        <dbReference type="Proteomes" id="UP001354989"/>
    </source>
</evidence>